<dbReference type="InterPro" id="IPR058240">
    <property type="entry name" value="rSAM_sf"/>
</dbReference>
<dbReference type="Proteomes" id="UP000817854">
    <property type="component" value="Unassembled WGS sequence"/>
</dbReference>
<evidence type="ECO:0000256" key="4">
    <source>
        <dbReference type="ARBA" id="ARBA00022723"/>
    </source>
</evidence>
<sequence>MDTNKIWLKSFDNERLEIIVFVTEQCNFRCLYCYEDFKVGKISSEIILGIKNLILARIHKIKELSLSYFGGEPLLNKSVVLELSDWASKLCKENNVYYFGSLTTNAYGLDKITFKKLIRSKVKSFQITLDGEKEEHNKLRPTINGKNTFEKIYSNLVSMSKSKHDFSCVIRFNVSDTNIYSVESFILNNSFPFSNDRRFNFHFHPIFGMENLKLSKNELLYNLKKIAISKGLFFNSEEGESTCYAAKANSFVIRADGRVQKCTVALESDINNIGKISKDGILKLDQYKLKKWLFANDKECPVQSLKLEKLIVPYENAGKYMTNKI</sequence>
<reference evidence="8 9" key="3">
    <citation type="submission" date="2020-02" db="EMBL/GenBank/DDBJ databases">
        <title>Flavobacterium profundi sp. nov., isolated from a deep-sea seamount.</title>
        <authorList>
            <person name="Zhang D.-C."/>
        </authorList>
    </citation>
    <scope>NUCLEOTIDE SEQUENCE [LARGE SCALE GENOMIC DNA]</scope>
    <source>
        <strain evidence="8 9">EC11</strain>
    </source>
</reference>
<dbReference type="InterPro" id="IPR013785">
    <property type="entry name" value="Aldolase_TIM"/>
</dbReference>
<keyword evidence="3" id="KW-0949">S-adenosyl-L-methionine</keyword>
<keyword evidence="9" id="KW-1185">Reference proteome</keyword>
<dbReference type="InterPro" id="IPR007197">
    <property type="entry name" value="rSAM"/>
</dbReference>
<evidence type="ECO:0000313" key="9">
    <source>
        <dbReference type="Proteomes" id="UP000817854"/>
    </source>
</evidence>
<keyword evidence="4" id="KW-0479">Metal-binding</keyword>
<keyword evidence="2" id="KW-0004">4Fe-4S</keyword>
<organism evidence="8 9">
    <name type="scientific">Flavobacterium jejuense</name>
    <dbReference type="NCBI Taxonomy" id="1544455"/>
    <lineage>
        <taxon>Bacteria</taxon>
        <taxon>Pseudomonadati</taxon>
        <taxon>Bacteroidota</taxon>
        <taxon>Flavobacteriia</taxon>
        <taxon>Flavobacteriales</taxon>
        <taxon>Flavobacteriaceae</taxon>
        <taxon>Flavobacterium</taxon>
    </lineage>
</organism>
<dbReference type="SUPFAM" id="SSF102114">
    <property type="entry name" value="Radical SAM enzymes"/>
    <property type="match status" value="1"/>
</dbReference>
<gene>
    <name evidence="8" type="ORF">FIA58_014400</name>
</gene>
<keyword evidence="6" id="KW-0411">Iron-sulfur</keyword>
<dbReference type="SFLD" id="SFLDG01067">
    <property type="entry name" value="SPASM/twitch_domain_containing"/>
    <property type="match status" value="1"/>
</dbReference>
<evidence type="ECO:0000256" key="2">
    <source>
        <dbReference type="ARBA" id="ARBA00022485"/>
    </source>
</evidence>
<dbReference type="RefSeq" id="WP_140963185.1">
    <property type="nucleotide sequence ID" value="NZ_VEVQ02000009.1"/>
</dbReference>
<dbReference type="CDD" id="cd01335">
    <property type="entry name" value="Radical_SAM"/>
    <property type="match status" value="1"/>
</dbReference>
<evidence type="ECO:0000313" key="8">
    <source>
        <dbReference type="EMBL" id="NHN26872.1"/>
    </source>
</evidence>
<keyword evidence="5" id="KW-0408">Iron</keyword>
<comment type="caution">
    <text evidence="8">The sequence shown here is derived from an EMBL/GenBank/DDBJ whole genome shotgun (WGS) entry which is preliminary data.</text>
</comment>
<dbReference type="PROSITE" id="PS01305">
    <property type="entry name" value="MOAA_NIFB_PQQE"/>
    <property type="match status" value="1"/>
</dbReference>
<reference evidence="9" key="1">
    <citation type="submission" date="2019-05" db="EMBL/GenBank/DDBJ databases">
        <title>Flavobacterium profundi sp. nov., isolated from a deep-sea seamount.</title>
        <authorList>
            <person name="Zhang D.-C."/>
        </authorList>
    </citation>
    <scope>NUCLEOTIDE SEQUENCE [LARGE SCALE GENOMIC DNA]</scope>
    <source>
        <strain evidence="9">EC11</strain>
    </source>
</reference>
<proteinExistence type="predicted"/>
<evidence type="ECO:0000256" key="5">
    <source>
        <dbReference type="ARBA" id="ARBA00023004"/>
    </source>
</evidence>
<dbReference type="PANTHER" id="PTHR43787">
    <property type="entry name" value="FEMO COFACTOR BIOSYNTHESIS PROTEIN NIFB-RELATED"/>
    <property type="match status" value="1"/>
</dbReference>
<accession>A0ABX0ISM7</accession>
<dbReference type="InterPro" id="IPR000385">
    <property type="entry name" value="MoaA_NifB_PqqE_Fe-S-bd_CS"/>
</dbReference>
<comment type="cofactor">
    <cofactor evidence="1">
        <name>[4Fe-4S] cluster</name>
        <dbReference type="ChEBI" id="CHEBI:49883"/>
    </cofactor>
</comment>
<evidence type="ECO:0000256" key="6">
    <source>
        <dbReference type="ARBA" id="ARBA00023014"/>
    </source>
</evidence>
<evidence type="ECO:0000256" key="1">
    <source>
        <dbReference type="ARBA" id="ARBA00001966"/>
    </source>
</evidence>
<reference evidence="8 9" key="2">
    <citation type="submission" date="2019-05" db="EMBL/GenBank/DDBJ databases">
        <authorList>
            <person name="Lianzixin W."/>
        </authorList>
    </citation>
    <scope>NUCLEOTIDE SEQUENCE [LARGE SCALE GENOMIC DNA]</scope>
    <source>
        <strain evidence="8 9">EC11</strain>
    </source>
</reference>
<dbReference type="Gene3D" id="3.20.20.70">
    <property type="entry name" value="Aldolase class I"/>
    <property type="match status" value="1"/>
</dbReference>
<feature type="domain" description="Radical SAM core" evidence="7">
    <location>
        <begin position="22"/>
        <end position="162"/>
    </location>
</feature>
<dbReference type="EMBL" id="VEVQ02000009">
    <property type="protein sequence ID" value="NHN26872.1"/>
    <property type="molecule type" value="Genomic_DNA"/>
</dbReference>
<dbReference type="Pfam" id="PF04055">
    <property type="entry name" value="Radical_SAM"/>
    <property type="match status" value="1"/>
</dbReference>
<evidence type="ECO:0000259" key="7">
    <source>
        <dbReference type="Pfam" id="PF04055"/>
    </source>
</evidence>
<dbReference type="SFLD" id="SFLDS00029">
    <property type="entry name" value="Radical_SAM"/>
    <property type="match status" value="1"/>
</dbReference>
<protein>
    <submittedName>
        <fullName evidence="8">4Fe-4S cluster-binding domain-containing protein</fullName>
    </submittedName>
</protein>
<evidence type="ECO:0000256" key="3">
    <source>
        <dbReference type="ARBA" id="ARBA00022691"/>
    </source>
</evidence>
<dbReference type="PANTHER" id="PTHR43787:SF3">
    <property type="entry name" value="ARYLSULFATASE REGULATORY PROTEIN"/>
    <property type="match status" value="1"/>
</dbReference>
<name>A0ABX0ISM7_9FLAO</name>